<evidence type="ECO:0000256" key="2">
    <source>
        <dbReference type="ARBA" id="ARBA00023002"/>
    </source>
</evidence>
<protein>
    <submittedName>
        <fullName evidence="4">Putative 3-alpha-hydroxysteroid dehydrogenase reductase</fullName>
    </submittedName>
</protein>
<name>S4AQ71_9ACTN</name>
<dbReference type="GO" id="GO:0016491">
    <property type="term" value="F:oxidoreductase activity"/>
    <property type="evidence" value="ECO:0007669"/>
    <property type="project" value="UniProtKB-KW"/>
</dbReference>
<evidence type="ECO:0000313" key="4">
    <source>
        <dbReference type="EMBL" id="EPH43597.1"/>
    </source>
</evidence>
<keyword evidence="2" id="KW-0560">Oxidoreductase</keyword>
<dbReference type="Gene3D" id="3.40.50.720">
    <property type="entry name" value="NAD(P)-binding Rossmann-like Domain"/>
    <property type="match status" value="1"/>
</dbReference>
<keyword evidence="5" id="KW-1185">Reference proteome</keyword>
<dbReference type="PANTHER" id="PTHR24321:SF8">
    <property type="entry name" value="ESTRADIOL 17-BETA-DEHYDROGENASE 8-RELATED"/>
    <property type="match status" value="1"/>
</dbReference>
<dbReference type="AlphaFoldDB" id="S4AQ71"/>
<proteinExistence type="inferred from homology"/>
<evidence type="ECO:0000313" key="5">
    <source>
        <dbReference type="Proteomes" id="UP000014629"/>
    </source>
</evidence>
<reference evidence="4 5" key="1">
    <citation type="submission" date="2013-02" db="EMBL/GenBank/DDBJ databases">
        <title>Draft Genome Sequence of Streptomyces aurantiacus, Which Produces Setomimycin.</title>
        <authorList>
            <person name="Gruening B.A."/>
            <person name="Praeg A."/>
            <person name="Erxleben A."/>
            <person name="Guenther S."/>
            <person name="Mueller M."/>
        </authorList>
    </citation>
    <scope>NUCLEOTIDE SEQUENCE [LARGE SCALE GENOMIC DNA]</scope>
    <source>
        <strain evidence="4 5">JA 4570</strain>
    </source>
</reference>
<dbReference type="PANTHER" id="PTHR24321">
    <property type="entry name" value="DEHYDROGENASES, SHORT CHAIN"/>
    <property type="match status" value="1"/>
</dbReference>
<dbReference type="EMBL" id="AOPZ01000150">
    <property type="protein sequence ID" value="EPH43597.1"/>
    <property type="molecule type" value="Genomic_DNA"/>
</dbReference>
<organism evidence="4 5">
    <name type="scientific">Streptomyces aurantiacus JA 4570</name>
    <dbReference type="NCBI Taxonomy" id="1286094"/>
    <lineage>
        <taxon>Bacteria</taxon>
        <taxon>Bacillati</taxon>
        <taxon>Actinomycetota</taxon>
        <taxon>Actinomycetes</taxon>
        <taxon>Kitasatosporales</taxon>
        <taxon>Streptomycetaceae</taxon>
        <taxon>Streptomyces</taxon>
        <taxon>Streptomyces aurantiacus group</taxon>
    </lineage>
</organism>
<feature type="region of interest" description="Disordered" evidence="3">
    <location>
        <begin position="1"/>
        <end position="31"/>
    </location>
</feature>
<dbReference type="PRINTS" id="PR00081">
    <property type="entry name" value="GDHRDH"/>
</dbReference>
<comment type="caution">
    <text evidence="4">The sequence shown here is derived from an EMBL/GenBank/DDBJ whole genome shotgun (WGS) entry which is preliminary data.</text>
</comment>
<dbReference type="PATRIC" id="fig|1286094.4.peg.3293"/>
<dbReference type="Pfam" id="PF00106">
    <property type="entry name" value="adh_short"/>
    <property type="match status" value="1"/>
</dbReference>
<accession>S4AQ71</accession>
<dbReference type="Pfam" id="PF13561">
    <property type="entry name" value="adh_short_C2"/>
    <property type="match status" value="1"/>
</dbReference>
<evidence type="ECO:0000256" key="3">
    <source>
        <dbReference type="SAM" id="MobiDB-lite"/>
    </source>
</evidence>
<dbReference type="Proteomes" id="UP000014629">
    <property type="component" value="Unassembled WGS sequence"/>
</dbReference>
<gene>
    <name evidence="4" type="ORF">STRAU_3325</name>
</gene>
<sequence>MAGAETERTEGPGERGAGGPGVREADRFVGPGGRDGARTCLVTGAASGIGRAVARRLAARGDRVIGADIADIKNAGDTADAVIQADLATPEGRALLVEAAAELGGGRLDAVVACAGVGVFDPAAVRVNGFGAIATLAGLRPLLAAGRDPRAVAVASLAAVHETDPAIVAAVLADDEEAAVAASQAAVDRGEARLVYASAKRALVRWVRRAAVTDAWAGAGIPLNAIAPGIVRTPLSRPLLEDPELHALTDASVPMPLHGYADPAQIAPLIDHLTSPENTHVTGQVVFVDGGADAVLRGEEGW</sequence>
<feature type="compositionally biased region" description="Basic and acidic residues" evidence="3">
    <location>
        <begin position="1"/>
        <end position="13"/>
    </location>
</feature>
<dbReference type="InterPro" id="IPR002347">
    <property type="entry name" value="SDR_fam"/>
</dbReference>
<dbReference type="InterPro" id="IPR036291">
    <property type="entry name" value="NAD(P)-bd_dom_sf"/>
</dbReference>
<dbReference type="RefSeq" id="WP_016641452.1">
    <property type="nucleotide sequence ID" value="NZ_AOPZ01000150.1"/>
</dbReference>
<comment type="similarity">
    <text evidence="1">Belongs to the short-chain dehydrogenases/reductases (SDR) family.</text>
</comment>
<dbReference type="OrthoDB" id="3676637at2"/>
<evidence type="ECO:0000256" key="1">
    <source>
        <dbReference type="ARBA" id="ARBA00006484"/>
    </source>
</evidence>
<dbReference type="SUPFAM" id="SSF51735">
    <property type="entry name" value="NAD(P)-binding Rossmann-fold domains"/>
    <property type="match status" value="1"/>
</dbReference>